<evidence type="ECO:0000313" key="3">
    <source>
        <dbReference type="Proteomes" id="UP000314294"/>
    </source>
</evidence>
<sequence>MTPVVVVKETTAAEITLSPHALNFCSAVSFCAVLWQQNRATPREPTTFPGYAGAPTTGAPTTGALASPPPRYRQ</sequence>
<accession>A0A4Z2IZE9</accession>
<proteinExistence type="predicted"/>
<feature type="compositionally biased region" description="Low complexity" evidence="1">
    <location>
        <begin position="45"/>
        <end position="66"/>
    </location>
</feature>
<keyword evidence="3" id="KW-1185">Reference proteome</keyword>
<dbReference type="AlphaFoldDB" id="A0A4Z2IZE9"/>
<reference evidence="2 3" key="1">
    <citation type="submission" date="2019-03" db="EMBL/GenBank/DDBJ databases">
        <title>First draft genome of Liparis tanakae, snailfish: a comprehensive survey of snailfish specific genes.</title>
        <authorList>
            <person name="Kim W."/>
            <person name="Song I."/>
            <person name="Jeong J.-H."/>
            <person name="Kim D."/>
            <person name="Kim S."/>
            <person name="Ryu S."/>
            <person name="Song J.Y."/>
            <person name="Lee S.K."/>
        </authorList>
    </citation>
    <scope>NUCLEOTIDE SEQUENCE [LARGE SCALE GENOMIC DNA]</scope>
    <source>
        <tissue evidence="2">Muscle</tissue>
    </source>
</reference>
<feature type="region of interest" description="Disordered" evidence="1">
    <location>
        <begin position="44"/>
        <end position="74"/>
    </location>
</feature>
<gene>
    <name evidence="2" type="ORF">EYF80_006376</name>
</gene>
<protein>
    <submittedName>
        <fullName evidence="2">Uncharacterized protein</fullName>
    </submittedName>
</protein>
<dbReference type="Proteomes" id="UP000314294">
    <property type="component" value="Unassembled WGS sequence"/>
</dbReference>
<evidence type="ECO:0000256" key="1">
    <source>
        <dbReference type="SAM" id="MobiDB-lite"/>
    </source>
</evidence>
<comment type="caution">
    <text evidence="2">The sequence shown here is derived from an EMBL/GenBank/DDBJ whole genome shotgun (WGS) entry which is preliminary data.</text>
</comment>
<evidence type="ECO:0000313" key="2">
    <source>
        <dbReference type="EMBL" id="TNN83395.1"/>
    </source>
</evidence>
<dbReference type="EMBL" id="SRLO01000033">
    <property type="protein sequence ID" value="TNN83395.1"/>
    <property type="molecule type" value="Genomic_DNA"/>
</dbReference>
<name>A0A4Z2IZE9_9TELE</name>
<organism evidence="2 3">
    <name type="scientific">Liparis tanakae</name>
    <name type="common">Tanaka's snailfish</name>
    <dbReference type="NCBI Taxonomy" id="230148"/>
    <lineage>
        <taxon>Eukaryota</taxon>
        <taxon>Metazoa</taxon>
        <taxon>Chordata</taxon>
        <taxon>Craniata</taxon>
        <taxon>Vertebrata</taxon>
        <taxon>Euteleostomi</taxon>
        <taxon>Actinopterygii</taxon>
        <taxon>Neopterygii</taxon>
        <taxon>Teleostei</taxon>
        <taxon>Neoteleostei</taxon>
        <taxon>Acanthomorphata</taxon>
        <taxon>Eupercaria</taxon>
        <taxon>Perciformes</taxon>
        <taxon>Cottioidei</taxon>
        <taxon>Cottales</taxon>
        <taxon>Liparidae</taxon>
        <taxon>Liparis</taxon>
    </lineage>
</organism>